<organism evidence="2 3">
    <name type="scientific">Populus alba x Populus x berolinensis</name>
    <dbReference type="NCBI Taxonomy" id="444605"/>
    <lineage>
        <taxon>Eukaryota</taxon>
        <taxon>Viridiplantae</taxon>
        <taxon>Streptophyta</taxon>
        <taxon>Embryophyta</taxon>
        <taxon>Tracheophyta</taxon>
        <taxon>Spermatophyta</taxon>
        <taxon>Magnoliopsida</taxon>
        <taxon>eudicotyledons</taxon>
        <taxon>Gunneridae</taxon>
        <taxon>Pentapetalae</taxon>
        <taxon>rosids</taxon>
        <taxon>fabids</taxon>
        <taxon>Malpighiales</taxon>
        <taxon>Salicaceae</taxon>
        <taxon>Saliceae</taxon>
        <taxon>Populus</taxon>
    </lineage>
</organism>
<proteinExistence type="predicted"/>
<comment type="caution">
    <text evidence="2">The sequence shown here is derived from an EMBL/GenBank/DDBJ whole genome shotgun (WGS) entry which is preliminary data.</text>
</comment>
<feature type="compositionally biased region" description="Basic and acidic residues" evidence="1">
    <location>
        <begin position="49"/>
        <end position="75"/>
    </location>
</feature>
<evidence type="ECO:0000313" key="2">
    <source>
        <dbReference type="EMBL" id="KAJ6983209.1"/>
    </source>
</evidence>
<keyword evidence="3" id="KW-1185">Reference proteome</keyword>
<evidence type="ECO:0000313" key="3">
    <source>
        <dbReference type="Proteomes" id="UP001164929"/>
    </source>
</evidence>
<sequence>MVLSNKKLKQKLRTVKAEALVSKVSNKPERDSKNGSLGNPESNSQLQELLERQQNREKDCQREKNEEDSIVTRDR</sequence>
<reference evidence="2" key="1">
    <citation type="journal article" date="2023" name="Mol. Ecol. Resour.">
        <title>Chromosome-level genome assembly of a triploid poplar Populus alba 'Berolinensis'.</title>
        <authorList>
            <person name="Chen S."/>
            <person name="Yu Y."/>
            <person name="Wang X."/>
            <person name="Wang S."/>
            <person name="Zhang T."/>
            <person name="Zhou Y."/>
            <person name="He R."/>
            <person name="Meng N."/>
            <person name="Wang Y."/>
            <person name="Liu W."/>
            <person name="Liu Z."/>
            <person name="Liu J."/>
            <person name="Guo Q."/>
            <person name="Huang H."/>
            <person name="Sederoff R.R."/>
            <person name="Wang G."/>
            <person name="Qu G."/>
            <person name="Chen S."/>
        </authorList>
    </citation>
    <scope>NUCLEOTIDE SEQUENCE</scope>
    <source>
        <strain evidence="2">SC-2020</strain>
    </source>
</reference>
<evidence type="ECO:0000256" key="1">
    <source>
        <dbReference type="SAM" id="MobiDB-lite"/>
    </source>
</evidence>
<dbReference type="Proteomes" id="UP001164929">
    <property type="component" value="Chromosome 10"/>
</dbReference>
<gene>
    <name evidence="2" type="ORF">NC653_026120</name>
</gene>
<protein>
    <submittedName>
        <fullName evidence="2">Uncharacterized protein</fullName>
    </submittedName>
</protein>
<name>A0AAD6MCZ5_9ROSI</name>
<accession>A0AAD6MCZ5</accession>
<dbReference type="EMBL" id="JAQIZT010000010">
    <property type="protein sequence ID" value="KAJ6983209.1"/>
    <property type="molecule type" value="Genomic_DNA"/>
</dbReference>
<dbReference type="AlphaFoldDB" id="A0AAD6MCZ5"/>
<feature type="region of interest" description="Disordered" evidence="1">
    <location>
        <begin position="19"/>
        <end position="75"/>
    </location>
</feature>